<evidence type="ECO:0000256" key="1">
    <source>
        <dbReference type="SAM" id="MobiDB-lite"/>
    </source>
</evidence>
<sequence length="104" mass="11180">MACISSDFFWPSGRIAVPQNGSRTCQRTLDSNRPAGRLLRIPFRLLTGTTVCATSAGRHEADSVNMKKGVSQGSRRLTAVRFQPNSRSSGSSPAGRPALFASRV</sequence>
<name>A0A3S5CQN5_9PLAT</name>
<protein>
    <submittedName>
        <fullName evidence="2">Uncharacterized protein</fullName>
    </submittedName>
</protein>
<organism evidence="2 3">
    <name type="scientific">Protopolystoma xenopodis</name>
    <dbReference type="NCBI Taxonomy" id="117903"/>
    <lineage>
        <taxon>Eukaryota</taxon>
        <taxon>Metazoa</taxon>
        <taxon>Spiralia</taxon>
        <taxon>Lophotrochozoa</taxon>
        <taxon>Platyhelminthes</taxon>
        <taxon>Monogenea</taxon>
        <taxon>Polyopisthocotylea</taxon>
        <taxon>Polystomatidea</taxon>
        <taxon>Polystomatidae</taxon>
        <taxon>Protopolystoma</taxon>
    </lineage>
</organism>
<evidence type="ECO:0000313" key="2">
    <source>
        <dbReference type="EMBL" id="VEL40332.1"/>
    </source>
</evidence>
<keyword evidence="3" id="KW-1185">Reference proteome</keyword>
<dbReference type="EMBL" id="CAAALY010264516">
    <property type="protein sequence ID" value="VEL40332.1"/>
    <property type="molecule type" value="Genomic_DNA"/>
</dbReference>
<reference evidence="2" key="1">
    <citation type="submission" date="2018-11" db="EMBL/GenBank/DDBJ databases">
        <authorList>
            <consortium name="Pathogen Informatics"/>
        </authorList>
    </citation>
    <scope>NUCLEOTIDE SEQUENCE</scope>
</reference>
<feature type="compositionally biased region" description="Low complexity" evidence="1">
    <location>
        <begin position="86"/>
        <end position="98"/>
    </location>
</feature>
<feature type="region of interest" description="Disordered" evidence="1">
    <location>
        <begin position="81"/>
        <end position="104"/>
    </location>
</feature>
<evidence type="ECO:0000313" key="3">
    <source>
        <dbReference type="Proteomes" id="UP000784294"/>
    </source>
</evidence>
<accession>A0A3S5CQN5</accession>
<dbReference type="Proteomes" id="UP000784294">
    <property type="component" value="Unassembled WGS sequence"/>
</dbReference>
<proteinExistence type="predicted"/>
<dbReference type="AlphaFoldDB" id="A0A3S5CQN5"/>
<gene>
    <name evidence="2" type="ORF">PXEA_LOCUS33772</name>
</gene>
<comment type="caution">
    <text evidence="2">The sequence shown here is derived from an EMBL/GenBank/DDBJ whole genome shotgun (WGS) entry which is preliminary data.</text>
</comment>